<evidence type="ECO:0000313" key="3">
    <source>
        <dbReference type="Proteomes" id="UP000190774"/>
    </source>
</evidence>
<reference evidence="3" key="1">
    <citation type="submission" date="2017-02" db="EMBL/GenBank/DDBJ databases">
        <authorList>
            <person name="Varghese N."/>
            <person name="Submissions S."/>
        </authorList>
    </citation>
    <scope>NUCLEOTIDE SEQUENCE [LARGE SCALE GENOMIC DNA]</scope>
    <source>
        <strain evidence="3">ATCC 700200</strain>
    </source>
</reference>
<dbReference type="InterPro" id="IPR012899">
    <property type="entry name" value="LTXXQ"/>
</dbReference>
<name>A0A1T4Z344_9BACT</name>
<proteinExistence type="predicted"/>
<feature type="signal peptide" evidence="1">
    <location>
        <begin position="1"/>
        <end position="19"/>
    </location>
</feature>
<keyword evidence="1" id="KW-0732">Signal</keyword>
<dbReference type="Proteomes" id="UP000190774">
    <property type="component" value="Unassembled WGS sequence"/>
</dbReference>
<protein>
    <submittedName>
        <fullName evidence="2">Heavy-metal resistance</fullName>
    </submittedName>
</protein>
<feature type="chain" id="PRO_5011961936" evidence="1">
    <location>
        <begin position="20"/>
        <end position="165"/>
    </location>
</feature>
<dbReference type="OrthoDB" id="9851110at2"/>
<dbReference type="EMBL" id="FUYE01000027">
    <property type="protein sequence ID" value="SKB08469.1"/>
    <property type="molecule type" value="Genomic_DNA"/>
</dbReference>
<dbReference type="Pfam" id="PF07813">
    <property type="entry name" value="LTXXQ"/>
    <property type="match status" value="1"/>
</dbReference>
<dbReference type="RefSeq" id="WP_078816051.1">
    <property type="nucleotide sequence ID" value="NZ_FUYE01000027.1"/>
</dbReference>
<evidence type="ECO:0000256" key="1">
    <source>
        <dbReference type="SAM" id="SignalP"/>
    </source>
</evidence>
<organism evidence="2 3">
    <name type="scientific">Prosthecobacter debontii</name>
    <dbReference type="NCBI Taxonomy" id="48467"/>
    <lineage>
        <taxon>Bacteria</taxon>
        <taxon>Pseudomonadati</taxon>
        <taxon>Verrucomicrobiota</taxon>
        <taxon>Verrucomicrobiia</taxon>
        <taxon>Verrucomicrobiales</taxon>
        <taxon>Verrucomicrobiaceae</taxon>
        <taxon>Prosthecobacter</taxon>
    </lineage>
</organism>
<keyword evidence="3" id="KW-1185">Reference proteome</keyword>
<sequence>MKKFILILSLAALSLPALALPKIGAMRDLGEGILPDATRESVREVVRTAARHLLNFRKETPLSDEQRQQLKTVLETHRPETRALVERGREARKAYAAAVKAHGPEASQTREAAQKLGDLARDRALLMARVAVEVRPLLTDDQIKRLETARAEIETLVDEAMSAAH</sequence>
<dbReference type="STRING" id="48467.SAMN02745166_04949"/>
<evidence type="ECO:0000313" key="2">
    <source>
        <dbReference type="EMBL" id="SKB08469.1"/>
    </source>
</evidence>
<accession>A0A1T4Z344</accession>
<dbReference type="Gene3D" id="1.20.120.1490">
    <property type="match status" value="1"/>
</dbReference>
<dbReference type="AlphaFoldDB" id="A0A1T4Z344"/>
<gene>
    <name evidence="2" type="ORF">SAMN02745166_04949</name>
</gene>